<feature type="transmembrane region" description="Helical" evidence="2">
    <location>
        <begin position="255"/>
        <end position="280"/>
    </location>
</feature>
<feature type="transmembrane region" description="Helical" evidence="2">
    <location>
        <begin position="65"/>
        <end position="87"/>
    </location>
</feature>
<keyword evidence="2" id="KW-0472">Membrane</keyword>
<feature type="transmembrane region" description="Helical" evidence="2">
    <location>
        <begin position="107"/>
        <end position="127"/>
    </location>
</feature>
<evidence type="ECO:0000313" key="4">
    <source>
        <dbReference type="Proteomes" id="UP000254889"/>
    </source>
</evidence>
<sequence length="288" mass="29747">MSDTAIVGENVEVIQATTARSSFTWSVVIAGALAAWAVAFIFISLGTGIGLTVTSPYSGPSAGTMSIGGAIWLLFSETVAFTVGGYLAGRLRTRNHIPGPETKFRDAAHGFMAWVVGASLMVLAVMYGSAFVAKTAADAIGPAAGAAISASTNGDSNDAATGYYVDRLFRTDANAGAATGGQQQSLTPEQRSEAARIVVASIRNGSLSDADKDYLARLVAARTGIPQDQAVQRVNEVQNQAAQAVREAADKARKAGAYISFWSFMALLFGAVAATLAGVLGGELRDEL</sequence>
<organism evidence="3 4">
    <name type="scientific">Pseudolabrys taiwanensis</name>
    <dbReference type="NCBI Taxonomy" id="331696"/>
    <lineage>
        <taxon>Bacteria</taxon>
        <taxon>Pseudomonadati</taxon>
        <taxon>Pseudomonadota</taxon>
        <taxon>Alphaproteobacteria</taxon>
        <taxon>Hyphomicrobiales</taxon>
        <taxon>Xanthobacteraceae</taxon>
        <taxon>Pseudolabrys</taxon>
    </lineage>
</organism>
<reference evidence="3 4" key="1">
    <citation type="submission" date="2018-07" db="EMBL/GenBank/DDBJ databases">
        <authorList>
            <person name="Quirk P.G."/>
            <person name="Krulwich T.A."/>
        </authorList>
    </citation>
    <scope>NUCLEOTIDE SEQUENCE [LARGE SCALE GENOMIC DNA]</scope>
    <source>
        <strain evidence="3 4">CC-BB4</strain>
    </source>
</reference>
<accession>A0A346A340</accession>
<evidence type="ECO:0000256" key="2">
    <source>
        <dbReference type="SAM" id="Phobius"/>
    </source>
</evidence>
<keyword evidence="4" id="KW-1185">Reference proteome</keyword>
<name>A0A346A340_9HYPH</name>
<proteinExistence type="predicted"/>
<dbReference type="EMBL" id="CP031417">
    <property type="protein sequence ID" value="AXK83587.1"/>
    <property type="molecule type" value="Genomic_DNA"/>
</dbReference>
<protein>
    <recommendedName>
        <fullName evidence="5">PhnA-like protein</fullName>
    </recommendedName>
</protein>
<feature type="transmembrane region" description="Helical" evidence="2">
    <location>
        <begin position="27"/>
        <end position="53"/>
    </location>
</feature>
<keyword evidence="2" id="KW-0812">Transmembrane</keyword>
<evidence type="ECO:0008006" key="5">
    <source>
        <dbReference type="Google" id="ProtNLM"/>
    </source>
</evidence>
<dbReference type="AlphaFoldDB" id="A0A346A340"/>
<evidence type="ECO:0000313" key="3">
    <source>
        <dbReference type="EMBL" id="AXK83587.1"/>
    </source>
</evidence>
<feature type="coiled-coil region" evidence="1">
    <location>
        <begin position="227"/>
        <end position="254"/>
    </location>
</feature>
<gene>
    <name evidence="3" type="ORF">DW352_25510</name>
</gene>
<dbReference type="Proteomes" id="UP000254889">
    <property type="component" value="Chromosome"/>
</dbReference>
<evidence type="ECO:0000256" key="1">
    <source>
        <dbReference type="SAM" id="Coils"/>
    </source>
</evidence>
<keyword evidence="2" id="KW-1133">Transmembrane helix</keyword>
<dbReference type="KEGG" id="ptaw:DW352_25510"/>
<dbReference type="RefSeq" id="WP_115693966.1">
    <property type="nucleotide sequence ID" value="NZ_CP031417.1"/>
</dbReference>
<dbReference type="OrthoDB" id="7032238at2"/>
<keyword evidence="1" id="KW-0175">Coiled coil</keyword>